<proteinExistence type="inferred from homology"/>
<keyword evidence="1 3" id="KW-0694">RNA-binding</keyword>
<evidence type="ECO:0000256" key="3">
    <source>
        <dbReference type="HAMAP-Rule" id="MF_00436"/>
    </source>
</evidence>
<evidence type="ECO:0000313" key="7">
    <source>
        <dbReference type="Proteomes" id="UP001319874"/>
    </source>
</evidence>
<dbReference type="Proteomes" id="UP001319874">
    <property type="component" value="Chromosome 2"/>
</dbReference>
<dbReference type="NCBIfam" id="TIGR02383">
    <property type="entry name" value="Hfq"/>
    <property type="match status" value="1"/>
</dbReference>
<evidence type="ECO:0000256" key="2">
    <source>
        <dbReference type="ARBA" id="ARBA00023016"/>
    </source>
</evidence>
<dbReference type="SUPFAM" id="SSF50182">
    <property type="entry name" value="Sm-like ribonucleoproteins"/>
    <property type="match status" value="1"/>
</dbReference>
<keyword evidence="7" id="KW-1185">Reference proteome</keyword>
<dbReference type="EMBL" id="AP024956">
    <property type="protein sequence ID" value="BCZ81780.1"/>
    <property type="molecule type" value="Genomic_DNA"/>
</dbReference>
<dbReference type="PANTHER" id="PTHR34772">
    <property type="entry name" value="RNA-BINDING PROTEIN HFQ"/>
    <property type="match status" value="1"/>
</dbReference>
<evidence type="ECO:0000256" key="4">
    <source>
        <dbReference type="SAM" id="MobiDB-lite"/>
    </source>
</evidence>
<evidence type="ECO:0000259" key="5">
    <source>
        <dbReference type="PROSITE" id="PS52002"/>
    </source>
</evidence>
<comment type="subunit">
    <text evidence="3">Homohexamer.</text>
</comment>
<name>A0ABM7TRL6_9BURK</name>
<gene>
    <name evidence="3" type="primary">hfq</name>
    <name evidence="6" type="ORF">PTKU64_54550</name>
</gene>
<dbReference type="CDD" id="cd01716">
    <property type="entry name" value="Hfq"/>
    <property type="match status" value="1"/>
</dbReference>
<dbReference type="InterPro" id="IPR010920">
    <property type="entry name" value="LSM_dom_sf"/>
</dbReference>
<dbReference type="RefSeq" id="WP_229514078.1">
    <property type="nucleotide sequence ID" value="NZ_AP024956.1"/>
</dbReference>
<evidence type="ECO:0000256" key="1">
    <source>
        <dbReference type="ARBA" id="ARBA00022884"/>
    </source>
</evidence>
<reference evidence="6 7" key="1">
    <citation type="journal article" date="2022" name="Front. Microbiol.">
        <title>Identification and characterization of a novel class of self-sufficient cytochrome P450 hydroxylase involved in cyclohexanecarboxylate degradation in Paraburkholderia terrae strain KU-64.</title>
        <authorList>
            <person name="Yamamoto T."/>
            <person name="Hasegawa Y."/>
            <person name="Iwaki H."/>
        </authorList>
    </citation>
    <scope>NUCLEOTIDE SEQUENCE [LARGE SCALE GENOMIC DNA]</scope>
    <source>
        <strain evidence="6 7">KU-64</strain>
    </source>
</reference>
<keyword evidence="2 3" id="KW-0346">Stress response</keyword>
<dbReference type="Pfam" id="PF17209">
    <property type="entry name" value="Hfq"/>
    <property type="match status" value="1"/>
</dbReference>
<dbReference type="InterPro" id="IPR005001">
    <property type="entry name" value="Hfq"/>
</dbReference>
<feature type="region of interest" description="Disordered" evidence="4">
    <location>
        <begin position="72"/>
        <end position="97"/>
    </location>
</feature>
<organism evidence="6 7">
    <name type="scientific">Paraburkholderia terrae</name>
    <dbReference type="NCBI Taxonomy" id="311230"/>
    <lineage>
        <taxon>Bacteria</taxon>
        <taxon>Pseudomonadati</taxon>
        <taxon>Pseudomonadota</taxon>
        <taxon>Betaproteobacteria</taxon>
        <taxon>Burkholderiales</taxon>
        <taxon>Burkholderiaceae</taxon>
        <taxon>Paraburkholderia</taxon>
    </lineage>
</organism>
<comment type="function">
    <text evidence="3">RNA chaperone that binds small regulatory RNA (sRNAs) and mRNAs to facilitate mRNA translational regulation in response to envelope stress, environmental stress and changes in metabolite concentrations. Also binds with high specificity to tRNAs.</text>
</comment>
<feature type="domain" description="Sm" evidence="5">
    <location>
        <begin position="13"/>
        <end position="73"/>
    </location>
</feature>
<sequence length="97" mass="10342">MTSEHDRTPSVQDDFLQTLIRDRTAVNVFLVNGIKLSGQLTAFDQYVVLLDAGAGAQLVFKHAISTVLPVNGRSLAREPTGGPVSGDKPKPARGGVR</sequence>
<dbReference type="PANTHER" id="PTHR34772:SF1">
    <property type="entry name" value="RNA-BINDING PROTEIN HFQ"/>
    <property type="match status" value="1"/>
</dbReference>
<protein>
    <recommendedName>
        <fullName evidence="3">RNA-binding protein Hfq</fullName>
    </recommendedName>
</protein>
<dbReference type="PROSITE" id="PS52002">
    <property type="entry name" value="SM"/>
    <property type="match status" value="1"/>
</dbReference>
<dbReference type="Gene3D" id="2.30.30.100">
    <property type="match status" value="1"/>
</dbReference>
<comment type="similarity">
    <text evidence="3">Belongs to the Hfq family.</text>
</comment>
<accession>A0ABM7TRL6</accession>
<dbReference type="HAMAP" id="MF_00436">
    <property type="entry name" value="Hfq"/>
    <property type="match status" value="1"/>
</dbReference>
<dbReference type="InterPro" id="IPR047575">
    <property type="entry name" value="Sm"/>
</dbReference>
<evidence type="ECO:0000313" key="6">
    <source>
        <dbReference type="EMBL" id="BCZ81780.1"/>
    </source>
</evidence>